<sequence>MNIINRLTLKKLYNTKFSELYRKLQINRELSNEEWQKILSIGIFLIRLEDKNLQKLGYRLFLLYSTLVDDYKPLYELSLIKGLIPISKFIENNLNYLEKYGNLYTEINSIMNEKFKRNNSYLTIEQLELFEETSKSKSESQIIVAPTSYGKTELILLFIGDNIIGDTKFKKICIISPTKSLLTQTKKRIINEFGYRKIVTYPEMYSSNDDKIIAVLTQERLLKLLQNNSNLKFDLLIIDEAHNLLEEFSNKNTRSIILASVIIICKKRNENIVYKFLTPFLKSKESLKINHISNEIKWYSVAENIKSEMFYFYDIENNKKLLLDQYSPTKDMLIELQVNKLEDDASVVLFNSDRKNIIYLNSPKKLENFAHKLFYKMPKIESFKLKKAANDLREYVHEDYKLANYIEKGIIYHHGSIPESIRYFIEDLYINVPEIKMLIANSTLLEGINIPATRMFILEPYRGVRYLSPSSFKNLVGRVCRFGEIFNSNTGDLKYLLPEIHIVKGEYCKKGFKIENFVKERKILVEDYDKIIDDIKNPLLVNSISDEYAKKKADDILGNISRWDITTDNNSNKAKTIIGKLCFENNINIFNILEIEWQIDSEIKNIKKAQNLDEVFEIINFLFLLKINDDEIKFNYIKRLREIKTQNFYKMLINWRMNNFTLKVMINKMVGYWNKLKIEESKIVYVGKWGDKTWDDKNKSKKYWTDITEKNEYEKVNLAIVRLKEEYDFIDNEIIKFIEILHSLKLIEETLYLKIRYGTDDKTKIVLLNCGISNSLSKLLQEKYSHMFEVDIVNSTIVFSENLVSKMEDNGENGILISEVKINVQNKL</sequence>
<dbReference type="InterPro" id="IPR011545">
    <property type="entry name" value="DEAD/DEAH_box_helicase_dom"/>
</dbReference>
<evidence type="ECO:0000259" key="6">
    <source>
        <dbReference type="PROSITE" id="PS51194"/>
    </source>
</evidence>
<dbReference type="SMART" id="SM00487">
    <property type="entry name" value="DEXDc"/>
    <property type="match status" value="1"/>
</dbReference>
<evidence type="ECO:0000256" key="3">
    <source>
        <dbReference type="ARBA" id="ARBA00022806"/>
    </source>
</evidence>
<proteinExistence type="predicted"/>
<dbReference type="Gene3D" id="3.40.50.300">
    <property type="entry name" value="P-loop containing nucleotide triphosphate hydrolases"/>
    <property type="match status" value="2"/>
</dbReference>
<dbReference type="InterPro" id="IPR014001">
    <property type="entry name" value="Helicase_ATP-bd"/>
</dbReference>
<keyword evidence="4" id="KW-0067">ATP-binding</keyword>
<dbReference type="SUPFAM" id="SSF52540">
    <property type="entry name" value="P-loop containing nucleoside triphosphate hydrolases"/>
    <property type="match status" value="1"/>
</dbReference>
<dbReference type="InterPro" id="IPR027417">
    <property type="entry name" value="P-loop_NTPase"/>
</dbReference>
<evidence type="ECO:0000313" key="7">
    <source>
        <dbReference type="EMBL" id="WGI36451.1"/>
    </source>
</evidence>
<evidence type="ECO:0000256" key="2">
    <source>
        <dbReference type="ARBA" id="ARBA00022801"/>
    </source>
</evidence>
<keyword evidence="2" id="KW-0378">Hydrolase</keyword>
<evidence type="ECO:0000313" key="8">
    <source>
        <dbReference type="Proteomes" id="UP001179842"/>
    </source>
</evidence>
<dbReference type="Proteomes" id="UP001179842">
    <property type="component" value="Chromosome"/>
</dbReference>
<dbReference type="InterPro" id="IPR001650">
    <property type="entry name" value="Helicase_C-like"/>
</dbReference>
<keyword evidence="1" id="KW-0547">Nucleotide-binding</keyword>
<feature type="domain" description="Helicase C-terminal" evidence="6">
    <location>
        <begin position="333"/>
        <end position="525"/>
    </location>
</feature>
<evidence type="ECO:0000259" key="5">
    <source>
        <dbReference type="PROSITE" id="PS51192"/>
    </source>
</evidence>
<keyword evidence="3 7" id="KW-0347">Helicase</keyword>
<evidence type="ECO:0000256" key="1">
    <source>
        <dbReference type="ARBA" id="ARBA00022741"/>
    </source>
</evidence>
<dbReference type="RefSeq" id="WP_280101752.1">
    <property type="nucleotide sequence ID" value="NZ_CP122979.1"/>
</dbReference>
<accession>A0ABY8LVK1</accession>
<reference evidence="7" key="1">
    <citation type="submission" date="2023-04" db="EMBL/GenBank/DDBJ databases">
        <title>Completed genome of Mycoplasma lagogenitalium type strain 12MS.</title>
        <authorList>
            <person name="Spergser J."/>
        </authorList>
    </citation>
    <scope>NUCLEOTIDE SEQUENCE</scope>
    <source>
        <strain evidence="7">12MS</strain>
    </source>
</reference>
<gene>
    <name evidence="7" type="ORF">QEG99_03225</name>
</gene>
<evidence type="ECO:0000256" key="4">
    <source>
        <dbReference type="ARBA" id="ARBA00022840"/>
    </source>
</evidence>
<name>A0ABY8LVK1_9BACT</name>
<dbReference type="PANTHER" id="PTHR47961:SF6">
    <property type="entry name" value="DNA-DIRECTED DNA POLYMERASE"/>
    <property type="match status" value="1"/>
</dbReference>
<dbReference type="PROSITE" id="PS51194">
    <property type="entry name" value="HELICASE_CTER"/>
    <property type="match status" value="1"/>
</dbReference>
<dbReference type="GO" id="GO:0004386">
    <property type="term" value="F:helicase activity"/>
    <property type="evidence" value="ECO:0007669"/>
    <property type="project" value="UniProtKB-KW"/>
</dbReference>
<dbReference type="Pfam" id="PF00270">
    <property type="entry name" value="DEAD"/>
    <property type="match status" value="1"/>
</dbReference>
<dbReference type="PROSITE" id="PS51192">
    <property type="entry name" value="HELICASE_ATP_BIND_1"/>
    <property type="match status" value="1"/>
</dbReference>
<dbReference type="InterPro" id="IPR050474">
    <property type="entry name" value="Hel308_SKI2-like"/>
</dbReference>
<dbReference type="SMART" id="SM00490">
    <property type="entry name" value="HELICc"/>
    <property type="match status" value="1"/>
</dbReference>
<dbReference type="EMBL" id="CP122979">
    <property type="protein sequence ID" value="WGI36451.1"/>
    <property type="molecule type" value="Genomic_DNA"/>
</dbReference>
<dbReference type="PANTHER" id="PTHR47961">
    <property type="entry name" value="DNA POLYMERASE THETA, PUTATIVE (AFU_ORTHOLOGUE AFUA_1G05260)-RELATED"/>
    <property type="match status" value="1"/>
</dbReference>
<protein>
    <submittedName>
        <fullName evidence="7">DEAD/DEAH box helicase</fullName>
    </submittedName>
</protein>
<organism evidence="7 8">
    <name type="scientific">Mesomycoplasma lagogenitalium</name>
    <dbReference type="NCBI Taxonomy" id="171286"/>
    <lineage>
        <taxon>Bacteria</taxon>
        <taxon>Bacillati</taxon>
        <taxon>Mycoplasmatota</taxon>
        <taxon>Mycoplasmoidales</taxon>
        <taxon>Metamycoplasmataceae</taxon>
        <taxon>Mesomycoplasma</taxon>
    </lineage>
</organism>
<feature type="domain" description="Helicase ATP-binding" evidence="5">
    <location>
        <begin position="132"/>
        <end position="281"/>
    </location>
</feature>
<keyword evidence="8" id="KW-1185">Reference proteome</keyword>